<dbReference type="KEGG" id="egu:105060192"/>
<keyword evidence="5" id="KW-0539">Nucleus</keyword>
<dbReference type="OrthoDB" id="775352at2759"/>
<proteinExistence type="predicted"/>
<sequence length="204" mass="22954">MDVQRNVSNKDKIQEIGAELERLVSENKELCLLLHMMNDKYTTLRAHVEKKREEMNSVNQSCSSHNLIHRQPIEKIKSKSTRILVRTKEDNTSLVVKDGYHWRKYGQKIIKDNPSPRAYFRCSMAPKCHVKKKVQRSADDKSVLVATYQGEHNHPLPGELAGVTSLPNVSSTGLMSELSCSTSGDRSLPAVNLDLTLCGSNHEG</sequence>
<keyword evidence="2" id="KW-0805">Transcription regulation</keyword>
<dbReference type="PANTHER" id="PTHR31429">
    <property type="entry name" value="WRKY TRANSCRIPTION FACTOR 36-RELATED"/>
    <property type="match status" value="1"/>
</dbReference>
<evidence type="ECO:0000256" key="2">
    <source>
        <dbReference type="ARBA" id="ARBA00023015"/>
    </source>
</evidence>
<dbReference type="GO" id="GO:0003700">
    <property type="term" value="F:DNA-binding transcription factor activity"/>
    <property type="evidence" value="ECO:0007669"/>
    <property type="project" value="InterPro"/>
</dbReference>
<dbReference type="PROSITE" id="PS50811">
    <property type="entry name" value="WRKY"/>
    <property type="match status" value="1"/>
</dbReference>
<gene>
    <name evidence="8" type="primary">LOC105060192</name>
</gene>
<keyword evidence="3" id="KW-0238">DNA-binding</keyword>
<dbReference type="SMART" id="SM00774">
    <property type="entry name" value="WRKY"/>
    <property type="match status" value="1"/>
</dbReference>
<accession>A0A8N4ENY9</accession>
<dbReference type="PANTHER" id="PTHR31429:SF38">
    <property type="entry name" value="WRKY TRANSCRIPTION FACTOR 40-RELATED"/>
    <property type="match status" value="1"/>
</dbReference>
<reference evidence="8" key="1">
    <citation type="submission" date="2025-08" db="UniProtKB">
        <authorList>
            <consortium name="RefSeq"/>
        </authorList>
    </citation>
    <scope>IDENTIFICATION</scope>
</reference>
<dbReference type="Pfam" id="PF03106">
    <property type="entry name" value="WRKY"/>
    <property type="match status" value="1"/>
</dbReference>
<dbReference type="GeneID" id="105060192"/>
<protein>
    <submittedName>
        <fullName evidence="8">Probable WRKY transcription factor 40</fullName>
    </submittedName>
</protein>
<evidence type="ECO:0000256" key="1">
    <source>
        <dbReference type="ARBA" id="ARBA00004123"/>
    </source>
</evidence>
<evidence type="ECO:0000256" key="5">
    <source>
        <dbReference type="ARBA" id="ARBA00023242"/>
    </source>
</evidence>
<dbReference type="Proteomes" id="UP000504607">
    <property type="component" value="Unplaced"/>
</dbReference>
<organism evidence="7 8">
    <name type="scientific">Elaeis guineensis var. tenera</name>
    <name type="common">Oil palm</name>
    <dbReference type="NCBI Taxonomy" id="51953"/>
    <lineage>
        <taxon>Eukaryota</taxon>
        <taxon>Viridiplantae</taxon>
        <taxon>Streptophyta</taxon>
        <taxon>Embryophyta</taxon>
        <taxon>Tracheophyta</taxon>
        <taxon>Spermatophyta</taxon>
        <taxon>Magnoliopsida</taxon>
        <taxon>Liliopsida</taxon>
        <taxon>Arecaceae</taxon>
        <taxon>Arecoideae</taxon>
        <taxon>Cocoseae</taxon>
        <taxon>Elaeidinae</taxon>
        <taxon>Elaeis</taxon>
    </lineage>
</organism>
<dbReference type="GO" id="GO:0005634">
    <property type="term" value="C:nucleus"/>
    <property type="evidence" value="ECO:0007669"/>
    <property type="project" value="UniProtKB-SubCell"/>
</dbReference>
<dbReference type="SUPFAM" id="SSF118290">
    <property type="entry name" value="WRKY DNA-binding domain"/>
    <property type="match status" value="1"/>
</dbReference>
<feature type="domain" description="WRKY" evidence="6">
    <location>
        <begin position="91"/>
        <end position="157"/>
    </location>
</feature>
<name>A0A8N4ENY9_ELAGV</name>
<dbReference type="InterPro" id="IPR036576">
    <property type="entry name" value="WRKY_dom_sf"/>
</dbReference>
<dbReference type="Gene3D" id="2.20.25.80">
    <property type="entry name" value="WRKY domain"/>
    <property type="match status" value="1"/>
</dbReference>
<evidence type="ECO:0000313" key="8">
    <source>
        <dbReference type="RefSeq" id="XP_029116312.1"/>
    </source>
</evidence>
<dbReference type="RefSeq" id="XP_029116312.1">
    <property type="nucleotide sequence ID" value="XM_029260479.1"/>
</dbReference>
<dbReference type="InterPro" id="IPR003657">
    <property type="entry name" value="WRKY_dom"/>
</dbReference>
<evidence type="ECO:0000313" key="7">
    <source>
        <dbReference type="Proteomes" id="UP000504607"/>
    </source>
</evidence>
<evidence type="ECO:0000256" key="4">
    <source>
        <dbReference type="ARBA" id="ARBA00023163"/>
    </source>
</evidence>
<keyword evidence="4" id="KW-0804">Transcription</keyword>
<dbReference type="AlphaFoldDB" id="A0A8N4ENY9"/>
<evidence type="ECO:0000259" key="6">
    <source>
        <dbReference type="PROSITE" id="PS50811"/>
    </source>
</evidence>
<keyword evidence="7" id="KW-1185">Reference proteome</keyword>
<dbReference type="GO" id="GO:0043565">
    <property type="term" value="F:sequence-specific DNA binding"/>
    <property type="evidence" value="ECO:0007669"/>
    <property type="project" value="InterPro"/>
</dbReference>
<evidence type="ECO:0000256" key="3">
    <source>
        <dbReference type="ARBA" id="ARBA00023125"/>
    </source>
</evidence>
<dbReference type="InterPro" id="IPR044810">
    <property type="entry name" value="WRKY_plant"/>
</dbReference>
<comment type="subcellular location">
    <subcellularLocation>
        <location evidence="1">Nucleus</location>
    </subcellularLocation>
</comment>